<evidence type="ECO:0000313" key="1">
    <source>
        <dbReference type="EMBL" id="MPM24350.1"/>
    </source>
</evidence>
<evidence type="ECO:0008006" key="2">
    <source>
        <dbReference type="Google" id="ProtNLM"/>
    </source>
</evidence>
<proteinExistence type="predicted"/>
<comment type="caution">
    <text evidence="1">The sequence shown here is derived from an EMBL/GenBank/DDBJ whole genome shotgun (WGS) entry which is preliminary data.</text>
</comment>
<dbReference type="EMBL" id="VSSQ01004243">
    <property type="protein sequence ID" value="MPM24350.1"/>
    <property type="molecule type" value="Genomic_DNA"/>
</dbReference>
<reference evidence="1" key="1">
    <citation type="submission" date="2019-08" db="EMBL/GenBank/DDBJ databases">
        <authorList>
            <person name="Kucharzyk K."/>
            <person name="Murdoch R.W."/>
            <person name="Higgins S."/>
            <person name="Loffler F."/>
        </authorList>
    </citation>
    <scope>NUCLEOTIDE SEQUENCE</scope>
</reference>
<organism evidence="1">
    <name type="scientific">bioreactor metagenome</name>
    <dbReference type="NCBI Taxonomy" id="1076179"/>
    <lineage>
        <taxon>unclassified sequences</taxon>
        <taxon>metagenomes</taxon>
        <taxon>ecological metagenomes</taxon>
    </lineage>
</organism>
<accession>A0A644Y7B2</accession>
<protein>
    <recommendedName>
        <fullName evidence="2">DUF5050 domain-containing protein</fullName>
    </recommendedName>
</protein>
<dbReference type="SUPFAM" id="SSF69304">
    <property type="entry name" value="Tricorn protease N-terminal domain"/>
    <property type="match status" value="1"/>
</dbReference>
<name>A0A644Y7B2_9ZZZZ</name>
<dbReference type="InterPro" id="IPR011042">
    <property type="entry name" value="6-blade_b-propeller_TolB-like"/>
</dbReference>
<dbReference type="AlphaFoldDB" id="A0A644Y7B2"/>
<sequence length="935" mass="106255">MQMRNIRKFLQILLFTLSIGTALVSVTESCDAQYFIWGNEPMMKWKERSSSHLNLISPASFKADSVFIPYFDSAIVYQTHFLPSVPKKLNIILHPNTLISNGFVAWAPARSELFTAPARDFYPGFWPQQLAWHEMRHFAQYSVAQVQLKKRVGWLFGEYLTVGMMGIVVPSWYIEGDATASETAFLNTGRGRSPSFSAPFFAWLSSRRRLPDYDRCVIGSDESYSPDRYLYGYWMVASGQKSFGAQFWPKVYAETFMKDNFGMFPRTFKQINPKDLQLHDFHKKTMQWIRDSVVTETSNIKFSQYAALTNTKDYCSYRPVGIDKSGNIIAFRKSLHGEPCFVSIDNSGSEKVIRYTNYIHDESFGFDGQSVYYAEYRPHERWGLVDFARTVKLDCSTGKTENLSVTYKELLPAVSPGGNVLATCAYRNDGTYQVAVVNLSTRQTMGWAEFTYNEQPISLAIDDNVHYLYMIQQTVNDRRIVKYNAVSRSSEVLFSTSVKNISSLFLSENYLYFGSDHNGNEEIYRISVSGGTPECLTNTAFGASFPVPDNRGGLYFSELTSNGNQIRKIEEIQPVTPLSRWDFMYVLADSLSSVALKQTDTIRSKNIEKSDAKPYQKGRHLIHVHSWGPFTIDPSAGTINPGIQFDSQNMLSTMSGSVFSGYNLSTATIESGFRATYQGWYPVLSAGYTNYLPVDSNGMIYHYYNNLTLSAYLPLVYTRSAWTFRITPQIESRPWCAVDTGDGMTGYARHGAFLSLSAYKYTNGLNMYPKLGVFFGAGDLWQKYDNHKGTMLSMIGGMWLPGFFRHDGFRIRAGFEQRDTLALPFSTMMSAPRCYNLLENPVSSFVSGEYACPLLSPDFHVGSLFYLKRISGMISYDYALSPGSKAFSSAGIHLMTDVNFLRLYTPIRMVFSEYYLQPSNQWQFQFGLSYDLYAY</sequence>
<dbReference type="Gene3D" id="2.120.10.30">
    <property type="entry name" value="TolB, C-terminal domain"/>
    <property type="match status" value="1"/>
</dbReference>
<gene>
    <name evidence="1" type="ORF">SDC9_70832</name>
</gene>